<name>A0ABR7GA39_9FIRM</name>
<organism evidence="6 7">
    <name type="scientific">Ruminococcus hominis</name>
    <dbReference type="NCBI Taxonomy" id="2763065"/>
    <lineage>
        <taxon>Bacteria</taxon>
        <taxon>Bacillati</taxon>
        <taxon>Bacillota</taxon>
        <taxon>Clostridia</taxon>
        <taxon>Eubacteriales</taxon>
        <taxon>Oscillospiraceae</taxon>
        <taxon>Ruminococcus</taxon>
    </lineage>
</organism>
<dbReference type="GO" id="GO:0016787">
    <property type="term" value="F:hydrolase activity"/>
    <property type="evidence" value="ECO:0007669"/>
    <property type="project" value="UniProtKB-KW"/>
</dbReference>
<proteinExistence type="predicted"/>
<comment type="caution">
    <text evidence="6">The sequence shown here is derived from an EMBL/GenBank/DDBJ whole genome shotgun (WGS) entry which is preliminary data.</text>
</comment>
<evidence type="ECO:0000313" key="7">
    <source>
        <dbReference type="Proteomes" id="UP000631576"/>
    </source>
</evidence>
<dbReference type="InterPro" id="IPR011105">
    <property type="entry name" value="Cell_wall_hydrolase_SleB"/>
</dbReference>
<gene>
    <name evidence="6" type="ORF">H8S40_12165</name>
</gene>
<keyword evidence="7" id="KW-1185">Reference proteome</keyword>
<reference evidence="6 7" key="1">
    <citation type="submission" date="2020-08" db="EMBL/GenBank/DDBJ databases">
        <title>Genome public.</title>
        <authorList>
            <person name="Liu C."/>
            <person name="Sun Q."/>
        </authorList>
    </citation>
    <scope>NUCLEOTIDE SEQUENCE [LARGE SCALE GENOMIC DNA]</scope>
    <source>
        <strain evidence="6 7">NSJ-13</strain>
    </source>
</reference>
<dbReference type="Proteomes" id="UP000631576">
    <property type="component" value="Unassembled WGS sequence"/>
</dbReference>
<feature type="region of interest" description="Disordered" evidence="2">
    <location>
        <begin position="223"/>
        <end position="282"/>
    </location>
</feature>
<keyword evidence="1 3" id="KW-0732">Signal</keyword>
<dbReference type="Gene3D" id="1.10.10.2520">
    <property type="entry name" value="Cell wall hydrolase SleB, domain 1"/>
    <property type="match status" value="1"/>
</dbReference>
<evidence type="ECO:0000256" key="2">
    <source>
        <dbReference type="SAM" id="MobiDB-lite"/>
    </source>
</evidence>
<dbReference type="EMBL" id="JACOPE010000001">
    <property type="protein sequence ID" value="MBC5684283.1"/>
    <property type="molecule type" value="Genomic_DNA"/>
</dbReference>
<accession>A0ABR7GA39</accession>
<protein>
    <submittedName>
        <fullName evidence="6">Cell wall hydrolase</fullName>
    </submittedName>
</protein>
<feature type="domain" description="Cell wall hydrolase SleB" evidence="4">
    <location>
        <begin position="302"/>
        <end position="380"/>
    </location>
</feature>
<feature type="signal peptide" evidence="3">
    <location>
        <begin position="1"/>
        <end position="26"/>
    </location>
</feature>
<keyword evidence="6" id="KW-0378">Hydrolase</keyword>
<dbReference type="InterPro" id="IPR057309">
    <property type="entry name" value="PcsB_CC"/>
</dbReference>
<sequence length="399" mass="43258">MNLHTKRRLKAGVALLCSATMTFALATPYSFADEKETLENKTSDLQSQLAGINQDLLKISDEISDTQMRVTIVNSEILRSEDELTISQQNEDQQYENMKSRIKYMYENGNSNMLELLFSAESMSDFLNKADFIQNISQYDRDMLSELQNIHADIENQKMALQNQQASLNNLENELQQQQAALQQKADETSTDLAQFQAQLQQIREQEAAKAAAEAAAKAQQEAATKAQQQAQASANASSSGNTTSSNTTNNSGSANSGNSNSGSSNSGNNASGGSTNNSGSSANKSDLDLLAAIIQCEAYQNYDSLLAVATVIMNRVYDSRFPNSISGVVYAAGQFEPAFSGRLEYVLNAGPTSLSYQVAQDAINGARLAEVADCYYFLYAGTGHSGINIGGNVFFPSW</sequence>
<evidence type="ECO:0000259" key="4">
    <source>
        <dbReference type="Pfam" id="PF07486"/>
    </source>
</evidence>
<evidence type="ECO:0000256" key="1">
    <source>
        <dbReference type="ARBA" id="ARBA00022729"/>
    </source>
</evidence>
<dbReference type="Pfam" id="PF24568">
    <property type="entry name" value="CC_PcsB"/>
    <property type="match status" value="1"/>
</dbReference>
<dbReference type="Pfam" id="PF07486">
    <property type="entry name" value="Hydrolase_2"/>
    <property type="match status" value="1"/>
</dbReference>
<evidence type="ECO:0000256" key="3">
    <source>
        <dbReference type="SAM" id="SignalP"/>
    </source>
</evidence>
<dbReference type="Gene3D" id="6.10.250.3150">
    <property type="match status" value="1"/>
</dbReference>
<feature type="domain" description="Peptidoglycan hydrolase PcsB coiled-coil" evidence="5">
    <location>
        <begin position="92"/>
        <end position="156"/>
    </location>
</feature>
<dbReference type="InterPro" id="IPR042047">
    <property type="entry name" value="SleB_dom1"/>
</dbReference>
<dbReference type="RefSeq" id="WP_186865312.1">
    <property type="nucleotide sequence ID" value="NZ_JACOPE010000001.1"/>
</dbReference>
<evidence type="ECO:0000313" key="6">
    <source>
        <dbReference type="EMBL" id="MBC5684283.1"/>
    </source>
</evidence>
<evidence type="ECO:0000259" key="5">
    <source>
        <dbReference type="Pfam" id="PF24568"/>
    </source>
</evidence>
<feature type="chain" id="PRO_5046190366" evidence="3">
    <location>
        <begin position="27"/>
        <end position="399"/>
    </location>
</feature>